<dbReference type="InterPro" id="IPR010987">
    <property type="entry name" value="Glutathione-S-Trfase_C-like"/>
</dbReference>
<dbReference type="Pfam" id="PF14497">
    <property type="entry name" value="GST_C_3"/>
    <property type="match status" value="1"/>
</dbReference>
<dbReference type="PANTHER" id="PTHR44051">
    <property type="entry name" value="GLUTATHIONE S-TRANSFERASE-RELATED"/>
    <property type="match status" value="1"/>
</dbReference>
<dbReference type="GO" id="GO:0005737">
    <property type="term" value="C:cytoplasm"/>
    <property type="evidence" value="ECO:0007669"/>
    <property type="project" value="UniProtKB-ARBA"/>
</dbReference>
<dbReference type="InterPro" id="IPR040079">
    <property type="entry name" value="Glutathione_S-Trfase"/>
</dbReference>
<dbReference type="Pfam" id="PF02798">
    <property type="entry name" value="GST_N"/>
    <property type="match status" value="1"/>
</dbReference>
<comment type="similarity">
    <text evidence="1">Belongs to the GST superfamily.</text>
</comment>
<dbReference type="Proteomes" id="UP000308730">
    <property type="component" value="Unassembled WGS sequence"/>
</dbReference>
<dbReference type="EC" id="2.5.1.18" evidence="2"/>
<dbReference type="Gene3D" id="1.20.1050.10">
    <property type="match status" value="1"/>
</dbReference>
<evidence type="ECO:0000256" key="1">
    <source>
        <dbReference type="ARBA" id="ARBA00007409"/>
    </source>
</evidence>
<sequence length="224" mass="25425">MITVHHLNNSRSQRILWLLEELELPYEIKKYQRSQEGIAPPELSNIHPLGLAPIVTDGDLTLAESGAIVEYIVQKYGRSKVQPPDSGKIHDLYFKHYAEGTLMPILVNKLVFSIVPERSPFFIRPIARMMFGALTAKLVTPRLLAHAAYLEKHLEQDDKQWFAGGEEPTIADYMMSFPMDGWADGMPEAFGPNLKAYVKRMHDRPAYQRALKQGGEYAYAKPSL</sequence>
<dbReference type="InterPro" id="IPR036249">
    <property type="entry name" value="Thioredoxin-like_sf"/>
</dbReference>
<keyword evidence="3" id="KW-0808">Transferase</keyword>
<dbReference type="GO" id="GO:0004364">
    <property type="term" value="F:glutathione transferase activity"/>
    <property type="evidence" value="ECO:0007669"/>
    <property type="project" value="UniProtKB-EC"/>
</dbReference>
<evidence type="ECO:0000256" key="2">
    <source>
        <dbReference type="ARBA" id="ARBA00012452"/>
    </source>
</evidence>
<dbReference type="InterPro" id="IPR004045">
    <property type="entry name" value="Glutathione_S-Trfase_N"/>
</dbReference>
<dbReference type="SFLD" id="SFLDG01150">
    <property type="entry name" value="Main.1:_Beta-like"/>
    <property type="match status" value="1"/>
</dbReference>
<dbReference type="InterPro" id="IPR036282">
    <property type="entry name" value="Glutathione-S-Trfase_C_sf"/>
</dbReference>
<dbReference type="PANTHER" id="PTHR44051:SF9">
    <property type="entry name" value="GLUTATHIONE S-TRANSFERASE 1"/>
    <property type="match status" value="1"/>
</dbReference>
<dbReference type="InterPro" id="IPR004046">
    <property type="entry name" value="GST_C"/>
</dbReference>
<dbReference type="SFLD" id="SFLDG00358">
    <property type="entry name" value="Main_(cytGST)"/>
    <property type="match status" value="1"/>
</dbReference>
<dbReference type="SUPFAM" id="SSF52833">
    <property type="entry name" value="Thioredoxin-like"/>
    <property type="match status" value="1"/>
</dbReference>
<dbReference type="OrthoDB" id="2098326at2759"/>
<evidence type="ECO:0000256" key="3">
    <source>
        <dbReference type="ARBA" id="ARBA00022679"/>
    </source>
</evidence>
<proteinExistence type="inferred from homology"/>
<evidence type="ECO:0000313" key="8">
    <source>
        <dbReference type="Proteomes" id="UP000308730"/>
    </source>
</evidence>
<evidence type="ECO:0000259" key="5">
    <source>
        <dbReference type="PROSITE" id="PS50404"/>
    </source>
</evidence>
<dbReference type="CDD" id="cd03046">
    <property type="entry name" value="GST_N_GTT1_like"/>
    <property type="match status" value="1"/>
</dbReference>
<dbReference type="SUPFAM" id="SSF47616">
    <property type="entry name" value="GST C-terminal domain-like"/>
    <property type="match status" value="1"/>
</dbReference>
<feature type="domain" description="GST C-terminal" evidence="6">
    <location>
        <begin position="100"/>
        <end position="223"/>
    </location>
</feature>
<dbReference type="GO" id="GO:0004602">
    <property type="term" value="F:glutathione peroxidase activity"/>
    <property type="evidence" value="ECO:0007669"/>
    <property type="project" value="UniProtKB-ARBA"/>
</dbReference>
<dbReference type="AlphaFoldDB" id="A0A4S4MUK3"/>
<protein>
    <recommendedName>
        <fullName evidence="2">glutathione transferase</fullName>
        <ecNumber evidence="2">2.5.1.18</ecNumber>
    </recommendedName>
</protein>
<gene>
    <name evidence="7" type="ORF">EUX98_g4941</name>
</gene>
<accession>A0A4S4MUK3</accession>
<dbReference type="PROSITE" id="PS50404">
    <property type="entry name" value="GST_NTER"/>
    <property type="match status" value="1"/>
</dbReference>
<evidence type="ECO:0000256" key="4">
    <source>
        <dbReference type="ARBA" id="ARBA00047960"/>
    </source>
</evidence>
<dbReference type="EMBL" id="SGPM01000133">
    <property type="protein sequence ID" value="THH29247.1"/>
    <property type="molecule type" value="Genomic_DNA"/>
</dbReference>
<dbReference type="SFLD" id="SFLDS00019">
    <property type="entry name" value="Glutathione_Transferase_(cytos"/>
    <property type="match status" value="1"/>
</dbReference>
<name>A0A4S4MUK3_9APHY</name>
<dbReference type="PROSITE" id="PS50405">
    <property type="entry name" value="GST_CTER"/>
    <property type="match status" value="1"/>
</dbReference>
<comment type="catalytic activity">
    <reaction evidence="4">
        <text>RX + glutathione = an S-substituted glutathione + a halide anion + H(+)</text>
        <dbReference type="Rhea" id="RHEA:16437"/>
        <dbReference type="ChEBI" id="CHEBI:15378"/>
        <dbReference type="ChEBI" id="CHEBI:16042"/>
        <dbReference type="ChEBI" id="CHEBI:17792"/>
        <dbReference type="ChEBI" id="CHEBI:57925"/>
        <dbReference type="ChEBI" id="CHEBI:90779"/>
        <dbReference type="EC" id="2.5.1.18"/>
    </reaction>
</comment>
<comment type="caution">
    <text evidence="7">The sequence shown here is derived from an EMBL/GenBank/DDBJ whole genome shotgun (WGS) entry which is preliminary data.</text>
</comment>
<dbReference type="Gene3D" id="3.40.30.10">
    <property type="entry name" value="Glutaredoxin"/>
    <property type="match status" value="1"/>
</dbReference>
<organism evidence="7 8">
    <name type="scientific">Antrodiella citrinella</name>
    <dbReference type="NCBI Taxonomy" id="2447956"/>
    <lineage>
        <taxon>Eukaryota</taxon>
        <taxon>Fungi</taxon>
        <taxon>Dikarya</taxon>
        <taxon>Basidiomycota</taxon>
        <taxon>Agaricomycotina</taxon>
        <taxon>Agaricomycetes</taxon>
        <taxon>Polyporales</taxon>
        <taxon>Steccherinaceae</taxon>
        <taxon>Antrodiella</taxon>
    </lineage>
</organism>
<evidence type="ECO:0000313" key="7">
    <source>
        <dbReference type="EMBL" id="THH29247.1"/>
    </source>
</evidence>
<evidence type="ECO:0000259" key="6">
    <source>
        <dbReference type="PROSITE" id="PS50405"/>
    </source>
</evidence>
<dbReference type="FunFam" id="3.40.30.10:FF:000156">
    <property type="entry name" value="Glutathione S-transferase 1"/>
    <property type="match status" value="1"/>
</dbReference>
<feature type="domain" description="GST N-terminal" evidence="5">
    <location>
        <begin position="1"/>
        <end position="80"/>
    </location>
</feature>
<reference evidence="7 8" key="1">
    <citation type="submission" date="2019-02" db="EMBL/GenBank/DDBJ databases">
        <title>Genome sequencing of the rare red list fungi Antrodiella citrinella (Flaviporus citrinellus).</title>
        <authorList>
            <person name="Buettner E."/>
            <person name="Kellner H."/>
        </authorList>
    </citation>
    <scope>NUCLEOTIDE SEQUENCE [LARGE SCALE GENOMIC DNA]</scope>
    <source>
        <strain evidence="7 8">DSM 108506</strain>
    </source>
</reference>
<keyword evidence="8" id="KW-1185">Reference proteome</keyword>